<proteinExistence type="inferred from homology"/>
<reference evidence="13" key="2">
    <citation type="submission" date="2020-11" db="EMBL/GenBank/DDBJ databases">
        <authorList>
            <person name="McCartney M.A."/>
            <person name="Auch B."/>
            <person name="Kono T."/>
            <person name="Mallez S."/>
            <person name="Becker A."/>
            <person name="Gohl D.M."/>
            <person name="Silverstein K.A.T."/>
            <person name="Koren S."/>
            <person name="Bechman K.B."/>
            <person name="Herman A."/>
            <person name="Abrahante J.E."/>
            <person name="Garbe J."/>
        </authorList>
    </citation>
    <scope>NUCLEOTIDE SEQUENCE</scope>
    <source>
        <strain evidence="13">Duluth1</strain>
        <tissue evidence="13">Whole animal</tissue>
    </source>
</reference>
<evidence type="ECO:0000256" key="9">
    <source>
        <dbReference type="ARBA" id="ARBA00023163"/>
    </source>
</evidence>
<dbReference type="PANTHER" id="PTHR24408">
    <property type="entry name" value="ZINC FINGER PROTEIN"/>
    <property type="match status" value="1"/>
</dbReference>
<feature type="domain" description="C2H2-type" evidence="12">
    <location>
        <begin position="28"/>
        <end position="55"/>
    </location>
</feature>
<feature type="domain" description="C2H2-type" evidence="12">
    <location>
        <begin position="55"/>
        <end position="83"/>
    </location>
</feature>
<dbReference type="GO" id="GO:0000981">
    <property type="term" value="F:DNA-binding transcription factor activity, RNA polymerase II-specific"/>
    <property type="evidence" value="ECO:0007669"/>
    <property type="project" value="TreeGrafter"/>
</dbReference>
<keyword evidence="14" id="KW-1185">Reference proteome</keyword>
<evidence type="ECO:0000256" key="7">
    <source>
        <dbReference type="ARBA" id="ARBA00023015"/>
    </source>
</evidence>
<keyword evidence="6" id="KW-0862">Zinc</keyword>
<gene>
    <name evidence="13" type="ORF">DPMN_088615</name>
</gene>
<dbReference type="EMBL" id="JAIWYP010000003">
    <property type="protein sequence ID" value="KAH3846315.1"/>
    <property type="molecule type" value="Genomic_DNA"/>
</dbReference>
<accession>A0A9D4QY19</accession>
<dbReference type="Gene3D" id="3.30.160.60">
    <property type="entry name" value="Classic Zinc Finger"/>
    <property type="match status" value="1"/>
</dbReference>
<evidence type="ECO:0000256" key="6">
    <source>
        <dbReference type="ARBA" id="ARBA00022833"/>
    </source>
</evidence>
<keyword evidence="4" id="KW-0677">Repeat</keyword>
<evidence type="ECO:0000256" key="5">
    <source>
        <dbReference type="ARBA" id="ARBA00022771"/>
    </source>
</evidence>
<reference evidence="13" key="1">
    <citation type="journal article" date="2019" name="bioRxiv">
        <title>The Genome of the Zebra Mussel, Dreissena polymorpha: A Resource for Invasive Species Research.</title>
        <authorList>
            <person name="McCartney M.A."/>
            <person name="Auch B."/>
            <person name="Kono T."/>
            <person name="Mallez S."/>
            <person name="Zhang Y."/>
            <person name="Obille A."/>
            <person name="Becker A."/>
            <person name="Abrahante J.E."/>
            <person name="Garbe J."/>
            <person name="Badalamenti J.P."/>
            <person name="Herman A."/>
            <person name="Mangelson H."/>
            <person name="Liachko I."/>
            <person name="Sullivan S."/>
            <person name="Sone E.D."/>
            <person name="Koren S."/>
            <person name="Silverstein K.A.T."/>
            <person name="Beckman K.B."/>
            <person name="Gohl D.M."/>
        </authorList>
    </citation>
    <scope>NUCLEOTIDE SEQUENCE</scope>
    <source>
        <strain evidence="13">Duluth1</strain>
        <tissue evidence="13">Whole animal</tissue>
    </source>
</reference>
<dbReference type="Proteomes" id="UP000828390">
    <property type="component" value="Unassembled WGS sequence"/>
</dbReference>
<dbReference type="GO" id="GO:0005634">
    <property type="term" value="C:nucleus"/>
    <property type="evidence" value="ECO:0007669"/>
    <property type="project" value="UniProtKB-SubCell"/>
</dbReference>
<dbReference type="AlphaFoldDB" id="A0A9D4QY19"/>
<dbReference type="Pfam" id="PF13912">
    <property type="entry name" value="zf-C2H2_6"/>
    <property type="match status" value="1"/>
</dbReference>
<evidence type="ECO:0000256" key="11">
    <source>
        <dbReference type="PROSITE-ProRule" id="PRU00042"/>
    </source>
</evidence>
<dbReference type="GO" id="GO:0043565">
    <property type="term" value="F:sequence-specific DNA binding"/>
    <property type="evidence" value="ECO:0007669"/>
    <property type="project" value="TreeGrafter"/>
</dbReference>
<evidence type="ECO:0000256" key="8">
    <source>
        <dbReference type="ARBA" id="ARBA00023125"/>
    </source>
</evidence>
<dbReference type="InterPro" id="IPR013087">
    <property type="entry name" value="Znf_C2H2_type"/>
</dbReference>
<keyword evidence="8" id="KW-0238">DNA-binding</keyword>
<evidence type="ECO:0000256" key="10">
    <source>
        <dbReference type="ARBA" id="ARBA00023242"/>
    </source>
</evidence>
<dbReference type="PROSITE" id="PS50157">
    <property type="entry name" value="ZINC_FINGER_C2H2_2"/>
    <property type="match status" value="2"/>
</dbReference>
<dbReference type="SUPFAM" id="SSF57667">
    <property type="entry name" value="beta-beta-alpha zinc fingers"/>
    <property type="match status" value="1"/>
</dbReference>
<name>A0A9D4QY19_DREPO</name>
<dbReference type="PROSITE" id="PS00028">
    <property type="entry name" value="ZINC_FINGER_C2H2_1"/>
    <property type="match status" value="2"/>
</dbReference>
<comment type="subcellular location">
    <subcellularLocation>
        <location evidence="1">Nucleus</location>
    </subcellularLocation>
</comment>
<keyword evidence="5 11" id="KW-0863">Zinc-finger</keyword>
<organism evidence="13 14">
    <name type="scientific">Dreissena polymorpha</name>
    <name type="common">Zebra mussel</name>
    <name type="synonym">Mytilus polymorpha</name>
    <dbReference type="NCBI Taxonomy" id="45954"/>
    <lineage>
        <taxon>Eukaryota</taxon>
        <taxon>Metazoa</taxon>
        <taxon>Spiralia</taxon>
        <taxon>Lophotrochozoa</taxon>
        <taxon>Mollusca</taxon>
        <taxon>Bivalvia</taxon>
        <taxon>Autobranchia</taxon>
        <taxon>Heteroconchia</taxon>
        <taxon>Euheterodonta</taxon>
        <taxon>Imparidentia</taxon>
        <taxon>Neoheterodontei</taxon>
        <taxon>Myida</taxon>
        <taxon>Dreissenoidea</taxon>
        <taxon>Dreissenidae</taxon>
        <taxon>Dreissena</taxon>
    </lineage>
</organism>
<dbReference type="InterPro" id="IPR036236">
    <property type="entry name" value="Znf_C2H2_sf"/>
</dbReference>
<evidence type="ECO:0000256" key="3">
    <source>
        <dbReference type="ARBA" id="ARBA00022723"/>
    </source>
</evidence>
<evidence type="ECO:0000313" key="14">
    <source>
        <dbReference type="Proteomes" id="UP000828390"/>
    </source>
</evidence>
<dbReference type="Pfam" id="PF00096">
    <property type="entry name" value="zf-C2H2"/>
    <property type="match status" value="1"/>
</dbReference>
<evidence type="ECO:0000256" key="2">
    <source>
        <dbReference type="ARBA" id="ARBA00006991"/>
    </source>
</evidence>
<evidence type="ECO:0000259" key="12">
    <source>
        <dbReference type="PROSITE" id="PS50157"/>
    </source>
</evidence>
<evidence type="ECO:0000313" key="13">
    <source>
        <dbReference type="EMBL" id="KAH3846315.1"/>
    </source>
</evidence>
<protein>
    <recommendedName>
        <fullName evidence="12">C2H2-type domain-containing protein</fullName>
    </recommendedName>
</protein>
<keyword evidence="9" id="KW-0804">Transcription</keyword>
<dbReference type="PANTHER" id="PTHR24408:SF34">
    <property type="entry name" value="ZINC FINGER PROTEIN 672-RELATED"/>
    <property type="match status" value="1"/>
</dbReference>
<sequence length="84" mass="9540">MDILDTAIAEEPLNGSFVEVEIPGDEPFTCGICDRSYSRKDALNRHVKVHDSSKHPCTKCNKFFPSVVALTEHQHKSHQNKKYL</sequence>
<keyword evidence="10" id="KW-0539">Nucleus</keyword>
<comment type="similarity">
    <text evidence="2">Belongs to the krueppel C2H2-type zinc-finger protein family.</text>
</comment>
<keyword evidence="7" id="KW-0805">Transcription regulation</keyword>
<dbReference type="FunFam" id="3.30.160.60:FF:000711">
    <property type="entry name" value="zinc finger protein 697"/>
    <property type="match status" value="1"/>
</dbReference>
<dbReference type="GO" id="GO:0008270">
    <property type="term" value="F:zinc ion binding"/>
    <property type="evidence" value="ECO:0007669"/>
    <property type="project" value="UniProtKB-KW"/>
</dbReference>
<dbReference type="SMART" id="SM00355">
    <property type="entry name" value="ZnF_C2H2"/>
    <property type="match status" value="2"/>
</dbReference>
<keyword evidence="3" id="KW-0479">Metal-binding</keyword>
<evidence type="ECO:0000256" key="4">
    <source>
        <dbReference type="ARBA" id="ARBA00022737"/>
    </source>
</evidence>
<evidence type="ECO:0000256" key="1">
    <source>
        <dbReference type="ARBA" id="ARBA00004123"/>
    </source>
</evidence>
<comment type="caution">
    <text evidence="13">The sequence shown here is derived from an EMBL/GenBank/DDBJ whole genome shotgun (WGS) entry which is preliminary data.</text>
</comment>